<dbReference type="CTD" id="375346"/>
<proteinExistence type="predicted"/>
<feature type="transmembrane region" description="Helical" evidence="2">
    <location>
        <begin position="135"/>
        <end position="156"/>
    </location>
</feature>
<feature type="chain" id="PRO_5038105206" evidence="3">
    <location>
        <begin position="19"/>
        <end position="323"/>
    </location>
</feature>
<evidence type="ECO:0000256" key="3">
    <source>
        <dbReference type="SAM" id="SignalP"/>
    </source>
</evidence>
<dbReference type="OMA" id="HAHGREH"/>
<feature type="region of interest" description="Disordered" evidence="1">
    <location>
        <begin position="280"/>
        <end position="300"/>
    </location>
</feature>
<dbReference type="RefSeq" id="XP_038054388.1">
    <property type="nucleotide sequence ID" value="XM_038198460.1"/>
</dbReference>
<evidence type="ECO:0000313" key="5">
    <source>
        <dbReference type="Proteomes" id="UP000887568"/>
    </source>
</evidence>
<evidence type="ECO:0000256" key="2">
    <source>
        <dbReference type="SAM" id="Phobius"/>
    </source>
</evidence>
<protein>
    <submittedName>
        <fullName evidence="4">Uncharacterized protein</fullName>
    </submittedName>
</protein>
<evidence type="ECO:0000256" key="1">
    <source>
        <dbReference type="SAM" id="MobiDB-lite"/>
    </source>
</evidence>
<feature type="transmembrane region" description="Helical" evidence="2">
    <location>
        <begin position="111"/>
        <end position="129"/>
    </location>
</feature>
<keyword evidence="2" id="KW-0812">Transmembrane</keyword>
<name>A0A913ZRJ5_PATMI</name>
<dbReference type="Proteomes" id="UP000887568">
    <property type="component" value="Unplaced"/>
</dbReference>
<accession>A0A913ZRJ5</accession>
<dbReference type="PANTHER" id="PTHR31735">
    <property type="entry name" value="VACUOLAR MEMBRANE PROTEIN YPL162C"/>
    <property type="match status" value="1"/>
</dbReference>
<feature type="transmembrane region" description="Helical" evidence="2">
    <location>
        <begin position="189"/>
        <end position="209"/>
    </location>
</feature>
<dbReference type="OrthoDB" id="431202at2759"/>
<dbReference type="PANTHER" id="PTHR31735:SF1">
    <property type="entry name" value="VACUOLAR MEMBRANE PROTEIN YPL162C"/>
    <property type="match status" value="1"/>
</dbReference>
<dbReference type="Pfam" id="PF12400">
    <property type="entry name" value="STIMATE"/>
    <property type="match status" value="1"/>
</dbReference>
<reference evidence="4" key="1">
    <citation type="submission" date="2022-11" db="UniProtKB">
        <authorList>
            <consortium name="EnsemblMetazoa"/>
        </authorList>
    </citation>
    <scope>IDENTIFICATION</scope>
</reference>
<sequence>MSIFLLVFSVVIAPFANSLSADPGVTMQYMQYERERATSERDMLRNISRVNKTESPAEHCRQGALTDGFGMIIQGILAVLAFSSLIVKRLREPKEDRRSWRIWFYDTSKQALGAGVIHIANVFLSTELSSGDPCIWYIVFFLLDSTFGLFIIYICVKISQCIVKLCSCKTLYFGEYGDPPMCEAWVGQCGVFVLIVVLEKVVITIFASLDFWSEVARTLLSPIHNPKVEVVIVMLLVPFVLNAIMFWVVDNFLMRKRKKLKDNPGNDKAQVRYFKLKTKTKDDGRGSESEVLLSQDEENGETVVLSPRGMDDTCRNGRNIQRL</sequence>
<keyword evidence="5" id="KW-1185">Reference proteome</keyword>
<feature type="transmembrane region" description="Helical" evidence="2">
    <location>
        <begin position="71"/>
        <end position="90"/>
    </location>
</feature>
<evidence type="ECO:0000313" key="4">
    <source>
        <dbReference type="EnsemblMetazoa" id="XP_038054388.1"/>
    </source>
</evidence>
<keyword evidence="2" id="KW-1133">Transmembrane helix</keyword>
<organism evidence="4 5">
    <name type="scientific">Patiria miniata</name>
    <name type="common">Bat star</name>
    <name type="synonym">Asterina miniata</name>
    <dbReference type="NCBI Taxonomy" id="46514"/>
    <lineage>
        <taxon>Eukaryota</taxon>
        <taxon>Metazoa</taxon>
        <taxon>Echinodermata</taxon>
        <taxon>Eleutherozoa</taxon>
        <taxon>Asterozoa</taxon>
        <taxon>Asteroidea</taxon>
        <taxon>Valvatacea</taxon>
        <taxon>Valvatida</taxon>
        <taxon>Asterinidae</taxon>
        <taxon>Patiria</taxon>
    </lineage>
</organism>
<dbReference type="GO" id="GO:0016020">
    <property type="term" value="C:membrane"/>
    <property type="evidence" value="ECO:0007669"/>
    <property type="project" value="TreeGrafter"/>
</dbReference>
<dbReference type="EnsemblMetazoa" id="XM_038198460.1">
    <property type="protein sequence ID" value="XP_038054388.1"/>
    <property type="gene ID" value="LOC119726676"/>
</dbReference>
<keyword evidence="3" id="KW-0732">Signal</keyword>
<feature type="transmembrane region" description="Helical" evidence="2">
    <location>
        <begin position="229"/>
        <end position="249"/>
    </location>
</feature>
<keyword evidence="2" id="KW-0472">Membrane</keyword>
<dbReference type="GeneID" id="119726676"/>
<dbReference type="AlphaFoldDB" id="A0A913ZRJ5"/>
<feature type="signal peptide" evidence="3">
    <location>
        <begin position="1"/>
        <end position="18"/>
    </location>
</feature>
<dbReference type="InterPro" id="IPR022127">
    <property type="entry name" value="STIMATE/YPL162C"/>
</dbReference>